<feature type="region of interest" description="Disordered" evidence="2">
    <location>
        <begin position="933"/>
        <end position="957"/>
    </location>
</feature>
<dbReference type="PROSITE" id="PS00028">
    <property type="entry name" value="ZINC_FINGER_C2H2_1"/>
    <property type="match status" value="1"/>
</dbReference>
<evidence type="ECO:0000313" key="4">
    <source>
        <dbReference type="EMBL" id="CAG7693775.1"/>
    </source>
</evidence>
<feature type="compositionally biased region" description="Basic residues" evidence="2">
    <location>
        <begin position="286"/>
        <end position="301"/>
    </location>
</feature>
<keyword evidence="5" id="KW-1185">Reference proteome</keyword>
<comment type="caution">
    <text evidence="4">The sequence shown here is derived from an EMBL/GenBank/DDBJ whole genome shotgun (WGS) entry which is preliminary data.</text>
</comment>
<protein>
    <recommendedName>
        <fullName evidence="3">C2H2-type domain-containing protein</fullName>
    </recommendedName>
</protein>
<dbReference type="SMART" id="SM00355">
    <property type="entry name" value="ZnF_C2H2"/>
    <property type="match status" value="3"/>
</dbReference>
<feature type="compositionally biased region" description="Polar residues" evidence="2">
    <location>
        <begin position="115"/>
        <end position="126"/>
    </location>
</feature>
<keyword evidence="1" id="KW-0863">Zinc-finger</keyword>
<sequence>MPEGQRTGHKTEIPTLCESEAPVTGTIKTFNLGNLVDFKKLGKLAMEINNDKPNGLTDGSHLRRRRRSSGDSDLVVLSVVFNKKKQKQNDEVAIAIERLRENGVNCVLFTMNDFRNGSTKPDSATPDSICLSSSTPSSTNSFCQLGRENKDSTKLFSSLPMIPSIKCEVSENSNGSTDSNSSSNVAIHESVEKVINSFSPSPSPSPPPLSPQLLPTTPANSEQEFTSKSVMSMAASLHELLSPLLPDSQPPTLRHEVSVSANNKVEPTLQEIQICSSSSPGEYHSNPKRRRRRVRKPYTHRKAQLKKKLKIIADEAKAIRAAQRAAQARTETILPISDTVSISSCGNQEEISSSNDRLLPPHPIESSLCTGNGNSGNEESNSLISLTNFTSEDKIVKDDLIRNSNCATVTTVGSINAHEDETIIPDSSSSTIVHSTLPTCITTNKKRKRNGGIGRRKKKRNRLIQPVSNDLLKVGAFENMAKVNSACRNGFTTVNGNISICDPPGSKSVVDRKPQVGAPLLLELVDGHINGDDEDSMPLASLLKRKRAFSPDIIRGIRQNNSQKLSNMDVQKRFNHVDSLEASRPSCIPGSQKDDSVKREIVKITHCVQSEKISQVNQVQPNCASEEPNGFIDVFKDGRKKKKKRGGKLRLVVRKNMRLKKSSRKHFLATPNEQILESSQLGRNITDPNHLIQDIIQGESVITTVNGYQGLEPLREKVVKAEALAKQPIGSSAEVFQIKEEACLGQDDDSVPSIDSGLPSSENASVSDDFKAENGSESSGSSSLDSQLKQPSDSLNSSSVFDPTNGSHDFGYLESAPGSFKRSEDSLPASPDGMQLRRSNFYFLISDNVRKNMENYLDGRMVTKVQTKRRKRTKNSYLLNHGDNYPNDPEAPYRLHMATQVLLKLNKRRAKCKPKEDRGRSLLSYLKLVPKRPPRTGKAALPSPKEEEPKEPHEEPLFSGEWTIPRKYICHVCGQIESSFWDMVMHKGELHPGVLVTHTELTGQVPHSLVRTLSTTGTSDEESIPSCSKCSATFSMTQDLHRHIFECAGNAVWLEEEKTPRKRKSKRRRGFKRRLSNTPKKTKKPELPKRRPSEVFKCEFCPREFKTEGWLKNHLVSHSLPVSIPLEKLSLPSRASNNSTSARLFKT</sequence>
<accession>A0A8J2J8M8</accession>
<dbReference type="AlphaFoldDB" id="A0A8J2J8M8"/>
<dbReference type="InterPro" id="IPR013087">
    <property type="entry name" value="Znf_C2H2_type"/>
</dbReference>
<dbReference type="OrthoDB" id="6382392at2759"/>
<feature type="compositionally biased region" description="Low complexity" evidence="2">
    <location>
        <begin position="132"/>
        <end position="141"/>
    </location>
</feature>
<feature type="compositionally biased region" description="Basic and acidic residues" evidence="2">
    <location>
        <begin position="944"/>
        <end position="956"/>
    </location>
</feature>
<feature type="domain" description="C2H2-type" evidence="3">
    <location>
        <begin position="1096"/>
        <end position="1119"/>
    </location>
</feature>
<dbReference type="Proteomes" id="UP000708208">
    <property type="component" value="Unassembled WGS sequence"/>
</dbReference>
<feature type="region of interest" description="Disordered" evidence="2">
    <location>
        <begin position="746"/>
        <end position="832"/>
    </location>
</feature>
<evidence type="ECO:0000259" key="3">
    <source>
        <dbReference type="PROSITE" id="PS50157"/>
    </source>
</evidence>
<feature type="region of interest" description="Disordered" evidence="2">
    <location>
        <begin position="270"/>
        <end position="301"/>
    </location>
</feature>
<dbReference type="EMBL" id="CAJVCH010023016">
    <property type="protein sequence ID" value="CAG7693775.1"/>
    <property type="molecule type" value="Genomic_DNA"/>
</dbReference>
<feature type="region of interest" description="Disordered" evidence="2">
    <location>
        <begin position="196"/>
        <end position="227"/>
    </location>
</feature>
<evidence type="ECO:0000256" key="1">
    <source>
        <dbReference type="PROSITE-ProRule" id="PRU00042"/>
    </source>
</evidence>
<keyword evidence="1" id="KW-0479">Metal-binding</keyword>
<evidence type="ECO:0000313" key="5">
    <source>
        <dbReference type="Proteomes" id="UP000708208"/>
    </source>
</evidence>
<feature type="region of interest" description="Disordered" evidence="2">
    <location>
        <begin position="1057"/>
        <end position="1089"/>
    </location>
</feature>
<feature type="compositionally biased region" description="Low complexity" evidence="2">
    <location>
        <begin position="776"/>
        <end position="786"/>
    </location>
</feature>
<gene>
    <name evidence="4" type="ORF">AFUS01_LOCUS3803</name>
</gene>
<feature type="compositionally biased region" description="Pro residues" evidence="2">
    <location>
        <begin position="201"/>
        <end position="210"/>
    </location>
</feature>
<feature type="compositionally biased region" description="Basic residues" evidence="2">
    <location>
        <begin position="1060"/>
        <end position="1083"/>
    </location>
</feature>
<proteinExistence type="predicted"/>
<feature type="region of interest" description="Disordered" evidence="2">
    <location>
        <begin position="345"/>
        <end position="376"/>
    </location>
</feature>
<feature type="compositionally biased region" description="Polar residues" evidence="2">
    <location>
        <begin position="787"/>
        <end position="807"/>
    </location>
</feature>
<dbReference type="PROSITE" id="PS50157">
    <property type="entry name" value="ZINC_FINGER_C2H2_2"/>
    <property type="match status" value="1"/>
</dbReference>
<evidence type="ECO:0000256" key="2">
    <source>
        <dbReference type="SAM" id="MobiDB-lite"/>
    </source>
</evidence>
<organism evidence="4 5">
    <name type="scientific">Allacma fusca</name>
    <dbReference type="NCBI Taxonomy" id="39272"/>
    <lineage>
        <taxon>Eukaryota</taxon>
        <taxon>Metazoa</taxon>
        <taxon>Ecdysozoa</taxon>
        <taxon>Arthropoda</taxon>
        <taxon>Hexapoda</taxon>
        <taxon>Collembola</taxon>
        <taxon>Symphypleona</taxon>
        <taxon>Sminthuridae</taxon>
        <taxon>Allacma</taxon>
    </lineage>
</organism>
<dbReference type="GO" id="GO:0008270">
    <property type="term" value="F:zinc ion binding"/>
    <property type="evidence" value="ECO:0007669"/>
    <property type="project" value="UniProtKB-KW"/>
</dbReference>
<feature type="compositionally biased region" description="Polar residues" evidence="2">
    <location>
        <begin position="345"/>
        <end position="356"/>
    </location>
</feature>
<keyword evidence="1" id="KW-0862">Zinc</keyword>
<name>A0A8J2J8M8_9HEXA</name>
<reference evidence="4" key="1">
    <citation type="submission" date="2021-06" db="EMBL/GenBank/DDBJ databases">
        <authorList>
            <person name="Hodson N. C."/>
            <person name="Mongue J. A."/>
            <person name="Jaron S. K."/>
        </authorList>
    </citation>
    <scope>NUCLEOTIDE SEQUENCE</scope>
</reference>
<feature type="region of interest" description="Disordered" evidence="2">
    <location>
        <begin position="115"/>
        <end position="145"/>
    </location>
</feature>
<feature type="compositionally biased region" description="Polar residues" evidence="2">
    <location>
        <begin position="270"/>
        <end position="280"/>
    </location>
</feature>